<dbReference type="GO" id="GO:0003677">
    <property type="term" value="F:DNA binding"/>
    <property type="evidence" value="ECO:0007669"/>
    <property type="project" value="UniProtKB-UniRule"/>
</dbReference>
<dbReference type="PANTHER" id="PTHR43479">
    <property type="entry name" value="ACREF/ENVCD OPERON REPRESSOR-RELATED"/>
    <property type="match status" value="1"/>
</dbReference>
<dbReference type="InterPro" id="IPR023772">
    <property type="entry name" value="DNA-bd_HTH_TetR-type_CS"/>
</dbReference>
<feature type="domain" description="HTH tetR-type" evidence="3">
    <location>
        <begin position="12"/>
        <end position="72"/>
    </location>
</feature>
<comment type="caution">
    <text evidence="6">The sequence shown here is derived from an EMBL/GenBank/DDBJ whole genome shotgun (WGS) entry which is preliminary data.</text>
</comment>
<dbReference type="SUPFAM" id="SSF46689">
    <property type="entry name" value="Homeodomain-like"/>
    <property type="match status" value="1"/>
</dbReference>
<dbReference type="Pfam" id="PF00440">
    <property type="entry name" value="TetR_N"/>
    <property type="match status" value="1"/>
</dbReference>
<gene>
    <name evidence="4" type="ORF">CE91St55_18170</name>
    <name evidence="5" type="ORF">DWX31_20360</name>
    <name evidence="6" type="ORF">DXD79_19890</name>
</gene>
<name>A0A374P4J6_9FIRM</name>
<dbReference type="Proteomes" id="UP001055091">
    <property type="component" value="Unassembled WGS sequence"/>
</dbReference>
<evidence type="ECO:0000256" key="2">
    <source>
        <dbReference type="PROSITE-ProRule" id="PRU00335"/>
    </source>
</evidence>
<dbReference type="InterPro" id="IPR050624">
    <property type="entry name" value="HTH-type_Tx_Regulator"/>
</dbReference>
<dbReference type="PROSITE" id="PS01081">
    <property type="entry name" value="HTH_TETR_1"/>
    <property type="match status" value="1"/>
</dbReference>
<dbReference type="PROSITE" id="PS50977">
    <property type="entry name" value="HTH_TETR_2"/>
    <property type="match status" value="1"/>
</dbReference>
<evidence type="ECO:0000313" key="5">
    <source>
        <dbReference type="EMBL" id="RGD68772.1"/>
    </source>
</evidence>
<evidence type="ECO:0000313" key="6">
    <source>
        <dbReference type="EMBL" id="RGJ01640.1"/>
    </source>
</evidence>
<dbReference type="Proteomes" id="UP000261023">
    <property type="component" value="Unassembled WGS sequence"/>
</dbReference>
<dbReference type="AlphaFoldDB" id="A0A374P4J6"/>
<sequence length="206" mass="23766">MPKVAYSEEDRNHIRTLLITTGLDLMAKQGIQHTTVEQIYKKVGISRTFFYSFFQTKEDLVIETLYWQQPKLIEYAQRLMADPALSWRDAVKQFLHACCYGKKNGIAVLTIEEQQLIFKRLSKEKYQMFRKRQLRLFGEILESFGVKADDKVIGLFTNLSLLAMVIRRALPDALPLLVSEVADETVDFQLNAIVDVLEKLKKSSTA</sequence>
<dbReference type="OrthoDB" id="9812484at2"/>
<dbReference type="Gene3D" id="1.10.357.10">
    <property type="entry name" value="Tetracycline Repressor, domain 2"/>
    <property type="match status" value="1"/>
</dbReference>
<dbReference type="EMBL" id="BQNJ01000001">
    <property type="protein sequence ID" value="GKG99835.1"/>
    <property type="molecule type" value="Genomic_DNA"/>
</dbReference>
<dbReference type="RefSeq" id="WP_117502628.1">
    <property type="nucleotide sequence ID" value="NZ_BQNJ01000001.1"/>
</dbReference>
<evidence type="ECO:0000256" key="1">
    <source>
        <dbReference type="ARBA" id="ARBA00023125"/>
    </source>
</evidence>
<evidence type="ECO:0000313" key="8">
    <source>
        <dbReference type="Proteomes" id="UP000263014"/>
    </source>
</evidence>
<dbReference type="InterPro" id="IPR009057">
    <property type="entry name" value="Homeodomain-like_sf"/>
</dbReference>
<organism evidence="6 8">
    <name type="scientific">Hungatella hathewayi</name>
    <dbReference type="NCBI Taxonomy" id="154046"/>
    <lineage>
        <taxon>Bacteria</taxon>
        <taxon>Bacillati</taxon>
        <taxon>Bacillota</taxon>
        <taxon>Clostridia</taxon>
        <taxon>Lachnospirales</taxon>
        <taxon>Lachnospiraceae</taxon>
        <taxon>Hungatella</taxon>
    </lineage>
</organism>
<protein>
    <submittedName>
        <fullName evidence="6">TetR/AcrR family transcriptional regulator</fullName>
    </submittedName>
</protein>
<evidence type="ECO:0000313" key="4">
    <source>
        <dbReference type="EMBL" id="GKG99835.1"/>
    </source>
</evidence>
<feature type="DNA-binding region" description="H-T-H motif" evidence="2">
    <location>
        <begin position="35"/>
        <end position="54"/>
    </location>
</feature>
<evidence type="ECO:0000313" key="7">
    <source>
        <dbReference type="Proteomes" id="UP000261023"/>
    </source>
</evidence>
<keyword evidence="1 2" id="KW-0238">DNA-binding</keyword>
<evidence type="ECO:0000259" key="3">
    <source>
        <dbReference type="PROSITE" id="PS50977"/>
    </source>
</evidence>
<dbReference type="Proteomes" id="UP000263014">
    <property type="component" value="Unassembled WGS sequence"/>
</dbReference>
<proteinExistence type="predicted"/>
<accession>A0A374P4J6</accession>
<reference evidence="4" key="2">
    <citation type="submission" date="2022-01" db="EMBL/GenBank/DDBJ databases">
        <title>Novel bile acid biosynthetic pathways are enriched in the microbiome of centenarians.</title>
        <authorList>
            <person name="Sato Y."/>
            <person name="Atarashi K."/>
            <person name="Plichta R.D."/>
            <person name="Arai Y."/>
            <person name="Sasajima S."/>
            <person name="Kearney M.S."/>
            <person name="Suda W."/>
            <person name="Takeshita K."/>
            <person name="Sasaki T."/>
            <person name="Okamoto S."/>
            <person name="Skelly N.A."/>
            <person name="Okamura Y."/>
            <person name="Vlamakis H."/>
            <person name="Li Y."/>
            <person name="Tanoue T."/>
            <person name="Takei H."/>
            <person name="Nittono H."/>
            <person name="Narushima S."/>
            <person name="Irie J."/>
            <person name="Itoh H."/>
            <person name="Moriya K."/>
            <person name="Sugiura Y."/>
            <person name="Suematsu M."/>
            <person name="Moritoki N."/>
            <person name="Shibata S."/>
            <person name="Littman R.D."/>
            <person name="Fischbach A.M."/>
            <person name="Uwamino Y."/>
            <person name="Inoue T."/>
            <person name="Honda A."/>
            <person name="Hattori M."/>
            <person name="Murai T."/>
            <person name="Xavier J.R."/>
            <person name="Hirose N."/>
            <person name="Honda K."/>
        </authorList>
    </citation>
    <scope>NUCLEOTIDE SEQUENCE</scope>
    <source>
        <strain evidence="4">CE91-St55</strain>
    </source>
</reference>
<reference evidence="7 8" key="1">
    <citation type="submission" date="2018-08" db="EMBL/GenBank/DDBJ databases">
        <title>A genome reference for cultivated species of the human gut microbiota.</title>
        <authorList>
            <person name="Zou Y."/>
            <person name="Xue W."/>
            <person name="Luo G."/>
        </authorList>
    </citation>
    <scope>NUCLEOTIDE SEQUENCE [LARGE SCALE GENOMIC DNA]</scope>
    <source>
        <strain evidence="5 7">AF19-13AC</strain>
        <strain evidence="6 8">TM09-12</strain>
    </source>
</reference>
<dbReference type="EMBL" id="QSON01000009">
    <property type="protein sequence ID" value="RGJ01640.1"/>
    <property type="molecule type" value="Genomic_DNA"/>
</dbReference>
<dbReference type="PANTHER" id="PTHR43479:SF11">
    <property type="entry name" value="ACREF_ENVCD OPERON REPRESSOR-RELATED"/>
    <property type="match status" value="1"/>
</dbReference>
<dbReference type="InterPro" id="IPR001647">
    <property type="entry name" value="HTH_TetR"/>
</dbReference>
<dbReference type="EMBL" id="QTJW01000014">
    <property type="protein sequence ID" value="RGD68772.1"/>
    <property type="molecule type" value="Genomic_DNA"/>
</dbReference>